<reference evidence="2 3" key="1">
    <citation type="submission" date="2019-09" db="EMBL/GenBank/DDBJ databases">
        <title>Polymorphobacter sp. isolated from a lake in China.</title>
        <authorList>
            <person name="Liu Z."/>
        </authorList>
    </citation>
    <scope>NUCLEOTIDE SEQUENCE [LARGE SCALE GENOMIC DNA]</scope>
    <source>
        <strain evidence="2 3">D40P</strain>
    </source>
</reference>
<comment type="function">
    <text evidence="1">Catalyzes the cleavage of 5-oxoproline to form L-glutamate coupled to the hydrolysis of ATP to ADP and inorganic phosphate.</text>
</comment>
<gene>
    <name evidence="1 2" type="primary">pxpA</name>
    <name evidence="2" type="ORF">F3168_06340</name>
</gene>
<dbReference type="Proteomes" id="UP000481327">
    <property type="component" value="Unassembled WGS sequence"/>
</dbReference>
<dbReference type="NCBIfam" id="NF003816">
    <property type="entry name" value="PRK05406.1-5"/>
    <property type="match status" value="1"/>
</dbReference>
<dbReference type="PANTHER" id="PTHR30292">
    <property type="entry name" value="UNCHARACTERIZED PROTEIN YBGL-RELATED"/>
    <property type="match status" value="1"/>
</dbReference>
<dbReference type="GO" id="GO:0005975">
    <property type="term" value="P:carbohydrate metabolic process"/>
    <property type="evidence" value="ECO:0007669"/>
    <property type="project" value="InterPro"/>
</dbReference>
<evidence type="ECO:0000313" key="3">
    <source>
        <dbReference type="Proteomes" id="UP000481327"/>
    </source>
</evidence>
<comment type="subunit">
    <text evidence="1">Forms a complex composed of PxpA, PxpB and PxpC.</text>
</comment>
<keyword evidence="1 2" id="KW-0378">Hydrolase</keyword>
<proteinExistence type="inferred from homology"/>
<dbReference type="EC" id="3.5.2.9" evidence="1"/>
<evidence type="ECO:0000256" key="1">
    <source>
        <dbReference type="HAMAP-Rule" id="MF_00691"/>
    </source>
</evidence>
<comment type="catalytic activity">
    <reaction evidence="1">
        <text>5-oxo-L-proline + ATP + 2 H2O = L-glutamate + ADP + phosphate + H(+)</text>
        <dbReference type="Rhea" id="RHEA:10348"/>
        <dbReference type="ChEBI" id="CHEBI:15377"/>
        <dbReference type="ChEBI" id="CHEBI:15378"/>
        <dbReference type="ChEBI" id="CHEBI:29985"/>
        <dbReference type="ChEBI" id="CHEBI:30616"/>
        <dbReference type="ChEBI" id="CHEBI:43474"/>
        <dbReference type="ChEBI" id="CHEBI:58402"/>
        <dbReference type="ChEBI" id="CHEBI:456216"/>
        <dbReference type="EC" id="3.5.2.9"/>
    </reaction>
</comment>
<dbReference type="GO" id="GO:0005524">
    <property type="term" value="F:ATP binding"/>
    <property type="evidence" value="ECO:0007669"/>
    <property type="project" value="UniProtKB-UniRule"/>
</dbReference>
<dbReference type="InterPro" id="IPR005501">
    <property type="entry name" value="LamB/YcsF/PxpA-like"/>
</dbReference>
<dbReference type="GO" id="GO:0017168">
    <property type="term" value="F:5-oxoprolinase (ATP-hydrolyzing) activity"/>
    <property type="evidence" value="ECO:0007669"/>
    <property type="project" value="UniProtKB-UniRule"/>
</dbReference>
<comment type="similarity">
    <text evidence="1">Belongs to the LamB/PxpA family.</text>
</comment>
<sequence length="254" mass="25895">MTTIDLNADLGEGYGPWTMGDDAAMLDVVSSANVACGGHASDPETMFRTLELAKARGVVTGAHPSYPDLAGFGRRRLPMPPAEIERFVAAQVGALIGVAALVGQPIAYVKPHGALANVAADEAPVAAAIVRAVRAIDPGLAVLAISGTVLERLARDAGVSVFSEVFADRGYAPAGTLVPRGTPGAMIADEGAAAARLFGFLDSGLMPTVGGDPVALAVDSVCIHGDSPHAVAMARHLRAAFVDRGIAIAPFLPR</sequence>
<name>A0A7C9GP94_9SPHN</name>
<keyword evidence="1" id="KW-0547">Nucleotide-binding</keyword>
<keyword evidence="1" id="KW-0067">ATP-binding</keyword>
<dbReference type="EMBL" id="WIOL01000002">
    <property type="protein sequence ID" value="MQT16873.1"/>
    <property type="molecule type" value="Genomic_DNA"/>
</dbReference>
<accession>A0A7C9GP94</accession>
<dbReference type="SUPFAM" id="SSF88713">
    <property type="entry name" value="Glycoside hydrolase/deacetylase"/>
    <property type="match status" value="1"/>
</dbReference>
<dbReference type="HAMAP" id="MF_00691">
    <property type="entry name" value="PxpA"/>
    <property type="match status" value="1"/>
</dbReference>
<comment type="caution">
    <text evidence="2">The sequence shown here is derived from an EMBL/GenBank/DDBJ whole genome shotgun (WGS) entry which is preliminary data.</text>
</comment>
<dbReference type="AlphaFoldDB" id="A0A7C9GP94"/>
<keyword evidence="3" id="KW-1185">Reference proteome</keyword>
<dbReference type="RefSeq" id="WP_152577322.1">
    <property type="nucleotide sequence ID" value="NZ_JAATJI010000001.1"/>
</dbReference>
<dbReference type="CDD" id="cd10787">
    <property type="entry name" value="LamB_YcsF_like"/>
    <property type="match status" value="1"/>
</dbReference>
<organism evidence="2 3">
    <name type="scientific">Sandarakinorhabdus fusca</name>
    <dbReference type="NCBI Taxonomy" id="1439888"/>
    <lineage>
        <taxon>Bacteria</taxon>
        <taxon>Pseudomonadati</taxon>
        <taxon>Pseudomonadota</taxon>
        <taxon>Alphaproteobacteria</taxon>
        <taxon>Sphingomonadales</taxon>
        <taxon>Sphingosinicellaceae</taxon>
        <taxon>Sandarakinorhabdus</taxon>
    </lineage>
</organism>
<dbReference type="Pfam" id="PF03746">
    <property type="entry name" value="LamB_YcsF"/>
    <property type="match status" value="1"/>
</dbReference>
<dbReference type="NCBIfam" id="NF003814">
    <property type="entry name" value="PRK05406.1-3"/>
    <property type="match status" value="1"/>
</dbReference>
<dbReference type="Gene3D" id="3.20.20.370">
    <property type="entry name" value="Glycoside hydrolase/deacetylase"/>
    <property type="match status" value="1"/>
</dbReference>
<dbReference type="PANTHER" id="PTHR30292:SF0">
    <property type="entry name" value="5-OXOPROLINASE SUBUNIT A"/>
    <property type="match status" value="1"/>
</dbReference>
<protein>
    <recommendedName>
        <fullName evidence="1">5-oxoprolinase subunit A</fullName>
        <shortName evidence="1">5-OPase subunit A</shortName>
        <ecNumber evidence="1">3.5.2.9</ecNumber>
    </recommendedName>
    <alternativeName>
        <fullName evidence="1">5-oxoprolinase (ATP-hydrolyzing) subunit A</fullName>
    </alternativeName>
</protein>
<dbReference type="OrthoDB" id="9773478at2"/>
<evidence type="ECO:0000313" key="2">
    <source>
        <dbReference type="EMBL" id="MQT16873.1"/>
    </source>
</evidence>
<dbReference type="InterPro" id="IPR011330">
    <property type="entry name" value="Glyco_hydro/deAcase_b/a-brl"/>
</dbReference>